<feature type="transmembrane region" description="Helical" evidence="6">
    <location>
        <begin position="239"/>
        <end position="256"/>
    </location>
</feature>
<name>A0A9D9E1Y7_9SPIO</name>
<organism evidence="8 9">
    <name type="scientific">Candidatus Ornithospirochaeta stercoripullorum</name>
    <dbReference type="NCBI Taxonomy" id="2840899"/>
    <lineage>
        <taxon>Bacteria</taxon>
        <taxon>Pseudomonadati</taxon>
        <taxon>Spirochaetota</taxon>
        <taxon>Spirochaetia</taxon>
        <taxon>Spirochaetales</taxon>
        <taxon>Spirochaetaceae</taxon>
        <taxon>Spirochaetaceae incertae sedis</taxon>
        <taxon>Candidatus Ornithospirochaeta</taxon>
    </lineage>
</organism>
<comment type="subcellular location">
    <subcellularLocation>
        <location evidence="1">Cell membrane</location>
        <topology evidence="1">Multi-pass membrane protein</topology>
    </subcellularLocation>
</comment>
<keyword evidence="4 6" id="KW-1133">Transmembrane helix</keyword>
<feature type="transmembrane region" description="Helical" evidence="6">
    <location>
        <begin position="144"/>
        <end position="166"/>
    </location>
</feature>
<dbReference type="PANTHER" id="PTHR42920:SF11">
    <property type="entry name" value="INNER MEMBRANE PROTEIN YTFF"/>
    <property type="match status" value="1"/>
</dbReference>
<dbReference type="Proteomes" id="UP000823615">
    <property type="component" value="Unassembled WGS sequence"/>
</dbReference>
<evidence type="ECO:0000313" key="8">
    <source>
        <dbReference type="EMBL" id="MBO8436980.1"/>
    </source>
</evidence>
<dbReference type="SUPFAM" id="SSF103481">
    <property type="entry name" value="Multidrug resistance efflux transporter EmrE"/>
    <property type="match status" value="2"/>
</dbReference>
<feature type="transmembrane region" description="Helical" evidence="6">
    <location>
        <begin position="178"/>
        <end position="197"/>
    </location>
</feature>
<gene>
    <name evidence="8" type="ORF">IAA97_08385</name>
</gene>
<feature type="transmembrane region" description="Helical" evidence="6">
    <location>
        <begin position="203"/>
        <end position="227"/>
    </location>
</feature>
<dbReference type="AlphaFoldDB" id="A0A9D9E1Y7"/>
<proteinExistence type="predicted"/>
<feature type="transmembrane region" description="Helical" evidence="6">
    <location>
        <begin position="121"/>
        <end position="138"/>
    </location>
</feature>
<dbReference type="InterPro" id="IPR000620">
    <property type="entry name" value="EamA_dom"/>
</dbReference>
<dbReference type="InterPro" id="IPR051258">
    <property type="entry name" value="Diverse_Substrate_Transporter"/>
</dbReference>
<dbReference type="Pfam" id="PF00892">
    <property type="entry name" value="EamA"/>
    <property type="match status" value="2"/>
</dbReference>
<accession>A0A9D9E1Y7</accession>
<dbReference type="Gene3D" id="1.10.3730.20">
    <property type="match status" value="1"/>
</dbReference>
<feature type="domain" description="EamA" evidence="7">
    <location>
        <begin position="149"/>
        <end position="279"/>
    </location>
</feature>
<sequence>MKVSPITFALLAAALYAINSPFSKLLLSYASSEMMAAFLYLGAGIGMSIMHFFRKDKEERLTRKELPYTVLMVLLDIAAPILMMAGLKSATAANASLLNNFEIVATSLIALLVFKEKIRTRLWIAIGLIVCSSMLLSFEDISALTFSHGSLLIILACTCWGMENNCTRMISKKSPEEIVIIKGLGSGTGALVVALLAKDAFPSLQIIAIILLLGFASYGLSVFFYVYAQRSLGAARTSAYYSLSPFIGALLSFLIFREPLTMTYAIAATVMIAGTVLVTRDSKESE</sequence>
<feature type="transmembrane region" description="Helical" evidence="6">
    <location>
        <begin position="66"/>
        <end position="85"/>
    </location>
</feature>
<comment type="caution">
    <text evidence="8">The sequence shown here is derived from an EMBL/GenBank/DDBJ whole genome shotgun (WGS) entry which is preliminary data.</text>
</comment>
<evidence type="ECO:0000259" key="7">
    <source>
        <dbReference type="Pfam" id="PF00892"/>
    </source>
</evidence>
<dbReference type="PANTHER" id="PTHR42920">
    <property type="entry name" value="OS03G0707200 PROTEIN-RELATED"/>
    <property type="match status" value="1"/>
</dbReference>
<feature type="transmembrane region" description="Helical" evidence="6">
    <location>
        <begin position="35"/>
        <end position="54"/>
    </location>
</feature>
<keyword evidence="3 6" id="KW-0812">Transmembrane</keyword>
<evidence type="ECO:0000313" key="9">
    <source>
        <dbReference type="Proteomes" id="UP000823615"/>
    </source>
</evidence>
<reference evidence="8" key="2">
    <citation type="journal article" date="2021" name="PeerJ">
        <title>Extensive microbial diversity within the chicken gut microbiome revealed by metagenomics and culture.</title>
        <authorList>
            <person name="Gilroy R."/>
            <person name="Ravi A."/>
            <person name="Getino M."/>
            <person name="Pursley I."/>
            <person name="Horton D.L."/>
            <person name="Alikhan N.F."/>
            <person name="Baker D."/>
            <person name="Gharbi K."/>
            <person name="Hall N."/>
            <person name="Watson M."/>
            <person name="Adriaenssens E.M."/>
            <person name="Foster-Nyarko E."/>
            <person name="Jarju S."/>
            <person name="Secka A."/>
            <person name="Antonio M."/>
            <person name="Oren A."/>
            <person name="Chaudhuri R.R."/>
            <person name="La Ragione R."/>
            <person name="Hildebrand F."/>
            <person name="Pallen M.J."/>
        </authorList>
    </citation>
    <scope>NUCLEOTIDE SEQUENCE</scope>
    <source>
        <strain evidence="8">7293</strain>
    </source>
</reference>
<keyword evidence="5 6" id="KW-0472">Membrane</keyword>
<feature type="transmembrane region" description="Helical" evidence="6">
    <location>
        <begin position="262"/>
        <end position="279"/>
    </location>
</feature>
<dbReference type="EMBL" id="JADIMT010000095">
    <property type="protein sequence ID" value="MBO8436980.1"/>
    <property type="molecule type" value="Genomic_DNA"/>
</dbReference>
<keyword evidence="2" id="KW-1003">Cell membrane</keyword>
<evidence type="ECO:0000256" key="3">
    <source>
        <dbReference type="ARBA" id="ARBA00022692"/>
    </source>
</evidence>
<evidence type="ECO:0000256" key="2">
    <source>
        <dbReference type="ARBA" id="ARBA00022475"/>
    </source>
</evidence>
<protein>
    <submittedName>
        <fullName evidence="8">DMT family transporter</fullName>
    </submittedName>
</protein>
<feature type="domain" description="EamA" evidence="7">
    <location>
        <begin position="6"/>
        <end position="137"/>
    </location>
</feature>
<evidence type="ECO:0000256" key="1">
    <source>
        <dbReference type="ARBA" id="ARBA00004651"/>
    </source>
</evidence>
<feature type="transmembrane region" description="Helical" evidence="6">
    <location>
        <begin position="97"/>
        <end position="114"/>
    </location>
</feature>
<evidence type="ECO:0000256" key="4">
    <source>
        <dbReference type="ARBA" id="ARBA00022989"/>
    </source>
</evidence>
<reference evidence="8" key="1">
    <citation type="submission" date="2020-10" db="EMBL/GenBank/DDBJ databases">
        <authorList>
            <person name="Gilroy R."/>
        </authorList>
    </citation>
    <scope>NUCLEOTIDE SEQUENCE</scope>
    <source>
        <strain evidence="8">7293</strain>
    </source>
</reference>
<dbReference type="GO" id="GO:0005886">
    <property type="term" value="C:plasma membrane"/>
    <property type="evidence" value="ECO:0007669"/>
    <property type="project" value="UniProtKB-SubCell"/>
</dbReference>
<dbReference type="InterPro" id="IPR037185">
    <property type="entry name" value="EmrE-like"/>
</dbReference>
<evidence type="ECO:0000256" key="5">
    <source>
        <dbReference type="ARBA" id="ARBA00023136"/>
    </source>
</evidence>
<evidence type="ECO:0000256" key="6">
    <source>
        <dbReference type="SAM" id="Phobius"/>
    </source>
</evidence>